<organism evidence="1 2">
    <name type="scientific">Caerostris extrusa</name>
    <name type="common">Bark spider</name>
    <name type="synonym">Caerostris bankana</name>
    <dbReference type="NCBI Taxonomy" id="172846"/>
    <lineage>
        <taxon>Eukaryota</taxon>
        <taxon>Metazoa</taxon>
        <taxon>Ecdysozoa</taxon>
        <taxon>Arthropoda</taxon>
        <taxon>Chelicerata</taxon>
        <taxon>Arachnida</taxon>
        <taxon>Araneae</taxon>
        <taxon>Araneomorphae</taxon>
        <taxon>Entelegynae</taxon>
        <taxon>Araneoidea</taxon>
        <taxon>Araneidae</taxon>
        <taxon>Caerostris</taxon>
    </lineage>
</organism>
<dbReference type="Proteomes" id="UP001054945">
    <property type="component" value="Unassembled WGS sequence"/>
</dbReference>
<proteinExistence type="predicted"/>
<reference evidence="1 2" key="1">
    <citation type="submission" date="2021-06" db="EMBL/GenBank/DDBJ databases">
        <title>Caerostris extrusa draft genome.</title>
        <authorList>
            <person name="Kono N."/>
            <person name="Arakawa K."/>
        </authorList>
    </citation>
    <scope>NUCLEOTIDE SEQUENCE [LARGE SCALE GENOMIC DNA]</scope>
</reference>
<protein>
    <submittedName>
        <fullName evidence="1">Uncharacterized protein</fullName>
    </submittedName>
</protein>
<evidence type="ECO:0000313" key="1">
    <source>
        <dbReference type="EMBL" id="GIY60568.1"/>
    </source>
</evidence>
<dbReference type="AlphaFoldDB" id="A0AAV4US10"/>
<evidence type="ECO:0000313" key="2">
    <source>
        <dbReference type="Proteomes" id="UP001054945"/>
    </source>
</evidence>
<dbReference type="EMBL" id="BPLR01013342">
    <property type="protein sequence ID" value="GIY60568.1"/>
    <property type="molecule type" value="Genomic_DNA"/>
</dbReference>
<sequence length="114" mass="14000">MTEIPFSKIRMALSKVDKYLKQQNQKLKNRLMPDNRICRTIESRRNKWRKYLLKNRMQIMKATTEHRRKSQREKEIKMAAIWPHPRLTTKDITGYSKHIFNENTREKNSTWLRL</sequence>
<keyword evidence="2" id="KW-1185">Reference proteome</keyword>
<gene>
    <name evidence="1" type="ORF">CEXT_771841</name>
</gene>
<comment type="caution">
    <text evidence="1">The sequence shown here is derived from an EMBL/GenBank/DDBJ whole genome shotgun (WGS) entry which is preliminary data.</text>
</comment>
<name>A0AAV4US10_CAEEX</name>
<accession>A0AAV4US10</accession>